<sequence>MNLIKRFDSKNNKLQMLHTNPFLLNKMSQKIISLMPELAEDFLIVCIGTDRSTGDALGPLTGSYLEEQQMGAFTVYGTLQNPVHAMNLKEYLTLINKQHHNPFIIAVDASLGKTAKVGSIILDKGPLRPGAAVNKDLPPVGDIHITGVVNMSGFMEYSILQNTRLSVVVEIAKKTAEVLHLVDQKLTAGAFPQTPTTVTKKTLL</sequence>
<dbReference type="GO" id="GO:0008233">
    <property type="term" value="F:peptidase activity"/>
    <property type="evidence" value="ECO:0007669"/>
    <property type="project" value="UniProtKB-KW"/>
</dbReference>
<dbReference type="SUPFAM" id="SSF53163">
    <property type="entry name" value="HybD-like"/>
    <property type="match status" value="1"/>
</dbReference>
<keyword evidence="1" id="KW-0378">Hydrolase</keyword>
<dbReference type="InterPro" id="IPR009665">
    <property type="entry name" value="YyaC"/>
</dbReference>
<name>A0ABN1GC33_9BACI</name>
<accession>A0ABN1GC33</accession>
<evidence type="ECO:0000313" key="2">
    <source>
        <dbReference type="Proteomes" id="UP001500866"/>
    </source>
</evidence>
<evidence type="ECO:0000313" key="1">
    <source>
        <dbReference type="EMBL" id="GAA0608284.1"/>
    </source>
</evidence>
<gene>
    <name evidence="1" type="primary">yyaC</name>
    <name evidence="1" type="ORF">GCM10009001_27050</name>
</gene>
<dbReference type="EMBL" id="BAAADS010000018">
    <property type="protein sequence ID" value="GAA0608284.1"/>
    <property type="molecule type" value="Genomic_DNA"/>
</dbReference>
<comment type="caution">
    <text evidence="1">The sequence shown here is derived from an EMBL/GenBank/DDBJ whole genome shotgun (WGS) entry which is preliminary data.</text>
</comment>
<protein>
    <submittedName>
        <fullName evidence="1">Spore protease YyaC</fullName>
    </submittedName>
</protein>
<keyword evidence="1" id="KW-0645">Protease</keyword>
<dbReference type="GO" id="GO:0006508">
    <property type="term" value="P:proteolysis"/>
    <property type="evidence" value="ECO:0007669"/>
    <property type="project" value="UniProtKB-KW"/>
</dbReference>
<dbReference type="NCBIfam" id="TIGR02841">
    <property type="entry name" value="spore_YyaC"/>
    <property type="match status" value="1"/>
</dbReference>
<reference evidence="1 2" key="1">
    <citation type="journal article" date="2019" name="Int. J. Syst. Evol. Microbiol.">
        <title>The Global Catalogue of Microorganisms (GCM) 10K type strain sequencing project: providing services to taxonomists for standard genome sequencing and annotation.</title>
        <authorList>
            <consortium name="The Broad Institute Genomics Platform"/>
            <consortium name="The Broad Institute Genome Sequencing Center for Infectious Disease"/>
            <person name="Wu L."/>
            <person name="Ma J."/>
        </authorList>
    </citation>
    <scope>NUCLEOTIDE SEQUENCE [LARGE SCALE GENOMIC DNA]</scope>
    <source>
        <strain evidence="1 2">JCM 15395</strain>
    </source>
</reference>
<dbReference type="Proteomes" id="UP001500866">
    <property type="component" value="Unassembled WGS sequence"/>
</dbReference>
<dbReference type="Pfam" id="PF06866">
    <property type="entry name" value="DUF1256"/>
    <property type="match status" value="1"/>
</dbReference>
<dbReference type="InterPro" id="IPR023430">
    <property type="entry name" value="Pept_HybD-like_dom_sf"/>
</dbReference>
<organism evidence="1 2">
    <name type="scientific">Virgibacillus siamensis</name>
    <dbReference type="NCBI Taxonomy" id="480071"/>
    <lineage>
        <taxon>Bacteria</taxon>
        <taxon>Bacillati</taxon>
        <taxon>Bacillota</taxon>
        <taxon>Bacilli</taxon>
        <taxon>Bacillales</taxon>
        <taxon>Bacillaceae</taxon>
        <taxon>Virgibacillus</taxon>
    </lineage>
</organism>
<proteinExistence type="predicted"/>
<dbReference type="RefSeq" id="WP_343814122.1">
    <property type="nucleotide sequence ID" value="NZ_BAAADS010000018.1"/>
</dbReference>
<keyword evidence="2" id="KW-1185">Reference proteome</keyword>